<evidence type="ECO:0000313" key="1">
    <source>
        <dbReference type="EMBL" id="ERH19304.1"/>
    </source>
</evidence>
<gene>
    <name evidence="1" type="ORF">HMPREF1549_01500</name>
</gene>
<proteinExistence type="predicted"/>
<organism evidence="1 2">
    <name type="scientific">Actinomyces johnsonii F0510</name>
    <dbReference type="NCBI Taxonomy" id="1227262"/>
    <lineage>
        <taxon>Bacteria</taxon>
        <taxon>Bacillati</taxon>
        <taxon>Actinomycetota</taxon>
        <taxon>Actinomycetes</taxon>
        <taxon>Actinomycetales</taxon>
        <taxon>Actinomycetaceae</taxon>
        <taxon>Actinomyces</taxon>
    </lineage>
</organism>
<reference evidence="1 2" key="1">
    <citation type="submission" date="2013-06" db="EMBL/GenBank/DDBJ databases">
        <authorList>
            <person name="Weinstock G."/>
            <person name="Sodergren E."/>
            <person name="Lobos E.A."/>
            <person name="Fulton L."/>
            <person name="Fulton R."/>
            <person name="Courtney L."/>
            <person name="Fronick C."/>
            <person name="O'Laughlin M."/>
            <person name="Godfrey J."/>
            <person name="Wilson R.M."/>
            <person name="Miner T."/>
            <person name="Farmer C."/>
            <person name="Delehaunty K."/>
            <person name="Cordes M."/>
            <person name="Minx P."/>
            <person name="Tomlinson C."/>
            <person name="Chen J."/>
            <person name="Wollam A."/>
            <person name="Pepin K.H."/>
            <person name="Bhonagiri V."/>
            <person name="Zhang X."/>
            <person name="Warren W."/>
            <person name="Mitreva M."/>
            <person name="Mardis E.R."/>
            <person name="Wilson R.K."/>
        </authorList>
    </citation>
    <scope>NUCLEOTIDE SEQUENCE [LARGE SCALE GENOMIC DNA]</scope>
    <source>
        <strain evidence="1 2">F0510</strain>
    </source>
</reference>
<comment type="caution">
    <text evidence="1">The sequence shown here is derived from an EMBL/GenBank/DDBJ whole genome shotgun (WGS) entry which is preliminary data.</text>
</comment>
<dbReference type="Proteomes" id="UP000016498">
    <property type="component" value="Unassembled WGS sequence"/>
</dbReference>
<dbReference type="HOGENOM" id="CLU_3303411_0_0_11"/>
<accession>U1QBD7</accession>
<evidence type="ECO:0000313" key="2">
    <source>
        <dbReference type="Proteomes" id="UP000016498"/>
    </source>
</evidence>
<protein>
    <submittedName>
        <fullName evidence="1">Uncharacterized protein</fullName>
    </submittedName>
</protein>
<dbReference type="EMBL" id="AWSD01000153">
    <property type="protein sequence ID" value="ERH19304.1"/>
    <property type="molecule type" value="Genomic_DNA"/>
</dbReference>
<name>U1QBD7_9ACTO</name>
<dbReference type="AlphaFoldDB" id="U1QBD7"/>
<sequence>MSRQIILAASTSLPIRIRLIRDHVAHYSSQRAKYTRQTT</sequence>